<reference evidence="4 5" key="2">
    <citation type="journal article" date="2020" name="Microbiol. Resour. Announc.">
        <title>Complete genome sequence of Pseudomonas otitidis strain MrB4, isolated from Lake Biwa in Japan.</title>
        <authorList>
            <person name="Miyazaki K."/>
            <person name="Hase E."/>
            <person name="Maruya T."/>
        </authorList>
    </citation>
    <scope>NUCLEOTIDE SEQUENCE [LARGE SCALE GENOMIC DNA]</scope>
    <source>
        <strain evidence="4 5">MrB4</strain>
    </source>
</reference>
<organism evidence="4 5">
    <name type="scientific">Metapseudomonas otitidis</name>
    <dbReference type="NCBI Taxonomy" id="319939"/>
    <lineage>
        <taxon>Bacteria</taxon>
        <taxon>Pseudomonadati</taxon>
        <taxon>Pseudomonadota</taxon>
        <taxon>Gammaproteobacteria</taxon>
        <taxon>Pseudomonadales</taxon>
        <taxon>Pseudomonadaceae</taxon>
        <taxon>Metapseudomonas</taxon>
    </lineage>
</organism>
<evidence type="ECO:0000313" key="6">
    <source>
        <dbReference type="Proteomes" id="UP000515591"/>
    </source>
</evidence>
<feature type="signal peptide" evidence="2">
    <location>
        <begin position="1"/>
        <end position="19"/>
    </location>
</feature>
<name>A0A1I0TTM3_9GAMM</name>
<dbReference type="Proteomes" id="UP000515591">
    <property type="component" value="Chromosome"/>
</dbReference>
<dbReference type="STRING" id="319939.SAMN05216263_10667"/>
<dbReference type="KEGG" id="poj:PtoMrB4_35200"/>
<keyword evidence="2" id="KW-0732">Signal</keyword>
<proteinExistence type="predicted"/>
<evidence type="ECO:0000313" key="5">
    <source>
        <dbReference type="Proteomes" id="UP000501237"/>
    </source>
</evidence>
<dbReference type="Proteomes" id="UP000501237">
    <property type="component" value="Chromosome"/>
</dbReference>
<dbReference type="EMBL" id="AP022213">
    <property type="protein sequence ID" value="BBT16031.1"/>
    <property type="molecule type" value="Genomic_DNA"/>
</dbReference>
<gene>
    <name evidence="4" type="ORF">PtoMrB4_35200</name>
    <name evidence="3" type="ORF">WP8S17C03_20800</name>
</gene>
<dbReference type="EMBL" id="AP022642">
    <property type="protein sequence ID" value="BCA29543.1"/>
    <property type="molecule type" value="Genomic_DNA"/>
</dbReference>
<dbReference type="RefSeq" id="WP_074969339.1">
    <property type="nucleotide sequence ID" value="NZ_AP022213.1"/>
</dbReference>
<reference evidence="3 6" key="1">
    <citation type="submission" date="2019-12" db="EMBL/GenBank/DDBJ databases">
        <title>complete genome sequences of Pseudomonas otitidis str. WP8-S17-CRE-03 isolated from wastewater treatment plant effluent.</title>
        <authorList>
            <person name="Sekizuka T."/>
            <person name="Itokawa K."/>
            <person name="Yatsu K."/>
            <person name="Inamine Y."/>
            <person name="Kuroda M."/>
        </authorList>
    </citation>
    <scope>NUCLEOTIDE SEQUENCE [LARGE SCALE GENOMIC DNA]</scope>
    <source>
        <strain evidence="3 6">WP8-S17-CRE-03</strain>
    </source>
</reference>
<feature type="chain" id="PRO_5043145439" evidence="2">
    <location>
        <begin position="20"/>
        <end position="96"/>
    </location>
</feature>
<dbReference type="GeneID" id="57398736"/>
<accession>A0A1I0TTM3</accession>
<evidence type="ECO:0000256" key="2">
    <source>
        <dbReference type="SAM" id="SignalP"/>
    </source>
</evidence>
<feature type="region of interest" description="Disordered" evidence="1">
    <location>
        <begin position="54"/>
        <end position="74"/>
    </location>
</feature>
<evidence type="ECO:0000256" key="1">
    <source>
        <dbReference type="SAM" id="MobiDB-lite"/>
    </source>
</evidence>
<evidence type="ECO:0000313" key="4">
    <source>
        <dbReference type="EMBL" id="BCA29543.1"/>
    </source>
</evidence>
<protein>
    <submittedName>
        <fullName evidence="4">Uncharacterized protein</fullName>
    </submittedName>
</protein>
<dbReference type="AlphaFoldDB" id="A0A1I0TTM3"/>
<sequence>MKSSLLLAPLAFLATLALAQPTTPSPDDDEIARRLIEASIARYAGSCPCPYSTARNGSRCGRRSAHDRPGGEAPLCFREDVSDEAIARYRARMAQE</sequence>
<evidence type="ECO:0000313" key="3">
    <source>
        <dbReference type="EMBL" id="BBT16031.1"/>
    </source>
</evidence>